<accession>A0ACC5T0T4</accession>
<evidence type="ECO:0000313" key="1">
    <source>
        <dbReference type="EMBL" id="MBP1874771.1"/>
    </source>
</evidence>
<keyword evidence="2" id="KW-1185">Reference proteome</keyword>
<sequence>MHLLSRLKCGAFTLLCVLGSPLSAAAQNCNGGGLSYLGNIRDGSNSVWLSGTPAGSFSLESAQGNQTVDTWSKSRRGLHLSVSPFVSQGNGGTHKLYDVSDGKPCLIDTQNQKRDFTLPPNINMPSIVMPGRVVPPIGNIFPDFAPPASITPPIGNLPSGVTPPIGSLPGGVTPPIGSLPGGVTPPIGSLPGGVTPPIGSLPGGVTPPIGSLPGGVTPPIGSLPGGVTPPIGSLPGGVAPPIASLPGVVAPPIGSLPGGVTPPIGRVPGGVAPPIGSLPGGATPPIGSLPGGVSPPIGSVPGGVQPPIGTLPGGVAPPGGTLPGGVQPPIVIVRSDGGNLKIATDTRVSAQQSAYYCIDPRSQPRTRDDERMQLPICSREVLAEAARQQEARLNQVPLTEGRDFGQQTLWNFRMGGRVMGISDERFGLDIDTTLRNATFALDRRLNDDVVVGMTFTIEASESDGFGDDLQVNTNGFSVGPYIATRLSPQWALDSSLTYGRYDNELELSILDGSFTSERYSAELNLHGQYKWDEYFVRPKVTASFSHIANDAYSLTGDIFSLPIDVALPGESFNYGYIEATTEVSRFFEAPGGTPFLAFAEVGAKYEYERPNDGQILTGDLSLATPSPWSFSLRSGVRMLITNALQLEASAGYLSFGQANLDVWDCKLDLSVSF</sequence>
<dbReference type="Proteomes" id="UP000823773">
    <property type="component" value="Unassembled WGS sequence"/>
</dbReference>
<protein>
    <submittedName>
        <fullName evidence="1">Uncharacterized protein</fullName>
    </submittedName>
</protein>
<name>A0ACC5T0T4_ENSAD</name>
<gene>
    <name evidence="1" type="ORF">J2Z19_004504</name>
</gene>
<reference evidence="1" key="1">
    <citation type="submission" date="2021-03" db="EMBL/GenBank/DDBJ databases">
        <title>Genomic Encyclopedia of Type Strains, Phase IV (KMG-IV): sequencing the most valuable type-strain genomes for metagenomic binning, comparative biology and taxonomic classification.</title>
        <authorList>
            <person name="Goeker M."/>
        </authorList>
    </citation>
    <scope>NUCLEOTIDE SEQUENCE</scope>
    <source>
        <strain evidence="1">DSM 18131</strain>
    </source>
</reference>
<evidence type="ECO:0000313" key="2">
    <source>
        <dbReference type="Proteomes" id="UP000823773"/>
    </source>
</evidence>
<dbReference type="EMBL" id="JAGGJR010000008">
    <property type="protein sequence ID" value="MBP1874771.1"/>
    <property type="molecule type" value="Genomic_DNA"/>
</dbReference>
<comment type="caution">
    <text evidence="1">The sequence shown here is derived from an EMBL/GenBank/DDBJ whole genome shotgun (WGS) entry which is preliminary data.</text>
</comment>
<proteinExistence type="predicted"/>
<organism evidence="1 2">
    <name type="scientific">Ensifer adhaerens</name>
    <name type="common">Sinorhizobium morelense</name>
    <dbReference type="NCBI Taxonomy" id="106592"/>
    <lineage>
        <taxon>Bacteria</taxon>
        <taxon>Pseudomonadati</taxon>
        <taxon>Pseudomonadota</taxon>
        <taxon>Alphaproteobacteria</taxon>
        <taxon>Hyphomicrobiales</taxon>
        <taxon>Rhizobiaceae</taxon>
        <taxon>Sinorhizobium/Ensifer group</taxon>
        <taxon>Ensifer</taxon>
    </lineage>
</organism>